<dbReference type="PANTHER" id="PTHR43400:SF7">
    <property type="entry name" value="FAD-DEPENDENT OXIDOREDUCTASE 2 FAD BINDING DOMAIN-CONTAINING PROTEIN"/>
    <property type="match status" value="1"/>
</dbReference>
<proteinExistence type="predicted"/>
<evidence type="ECO:0000256" key="2">
    <source>
        <dbReference type="ARBA" id="ARBA00022630"/>
    </source>
</evidence>
<dbReference type="RefSeq" id="WP_006361746.1">
    <property type="nucleotide sequence ID" value="NZ_GG700630.1"/>
</dbReference>
<dbReference type="OrthoDB" id="9813348at2"/>
<name>D0WFH3_SLAES</name>
<dbReference type="InterPro" id="IPR050315">
    <property type="entry name" value="FAD-oxidoreductase_2"/>
</dbReference>
<accession>D0WFH3</accession>
<gene>
    <name evidence="6" type="ORF">HMPREF0762_00490</name>
</gene>
<sequence length="565" mass="61482">MKTSISRRDLFKFGGVAAIGAAGAASLAGCAPKQASEDEKETKAASWRDAPEPIADIAETVDYDLVVVGAGNAGLMGAMTAQQQGFKVVIIEKGQQVASAREAVGAIGSRHAGEHTPDIPMLMNHVRKTQTGDVNMALWRTWCDKSGEFMDWLEDTETPAGMTFPFEWHAPDDPEAYYPAMCTNPVMGDFNPQGPNYGAYQHLEVMRDLFLEAGGTIDFLTTGEQLVQDESGKVTGVLARFNKDQYRQYNAAKGVIVCTGGYGANREMVEDLCPDALKYCTSTAATTESGDGIRMALWAGAYLEEGAGAMVWNRGITDDTEQIGPDMGMPLFLPASQPFLRVNVHGERFMNEDSTYPEIYAQGTRQPKGFSWQVFDGTYWEDIQRFDTGGCSRLAPAPDGSAFNADVYDLEAMSKDHLDSFWMQPRLDDGTLKKCDTLEELAKTMFSDEADQKAFLATVERYNEVMASGDVDYGKAAYRCSTVDTAPFYAIRTTGNFLVTINGIVTDTDSRALRQDGTVIEGLYVCGNDQGGFYPHGYPSEFTGVNAGRCGCFARIAAKHACGIA</sequence>
<feature type="domain" description="FAD-dependent oxidoreductase 2 FAD-binding" evidence="5">
    <location>
        <begin position="64"/>
        <end position="534"/>
    </location>
</feature>
<evidence type="ECO:0000259" key="5">
    <source>
        <dbReference type="Pfam" id="PF00890"/>
    </source>
</evidence>
<dbReference type="InterPro" id="IPR036188">
    <property type="entry name" value="FAD/NAD-bd_sf"/>
</dbReference>
<protein>
    <submittedName>
        <fullName evidence="6">Tat pathway signal sequence domain protein</fullName>
    </submittedName>
</protein>
<reference evidence="6" key="1">
    <citation type="submission" date="2009-10" db="EMBL/GenBank/DDBJ databases">
        <authorList>
            <person name="Weinstock G."/>
            <person name="Sodergren E."/>
            <person name="Clifton S."/>
            <person name="Fulton L."/>
            <person name="Fulton B."/>
            <person name="Courtney L."/>
            <person name="Fronick C."/>
            <person name="Harrison M."/>
            <person name="Strong C."/>
            <person name="Farmer C."/>
            <person name="Delahaunty K."/>
            <person name="Markovic C."/>
            <person name="Hall O."/>
            <person name="Minx P."/>
            <person name="Tomlinson C."/>
            <person name="Mitreva M."/>
            <person name="Nelson J."/>
            <person name="Hou S."/>
            <person name="Wollam A."/>
            <person name="Pepin K.H."/>
            <person name="Johnson M."/>
            <person name="Bhonagiri V."/>
            <person name="Nash W.E."/>
            <person name="Warren W."/>
            <person name="Chinwalla A."/>
            <person name="Mardis E.R."/>
            <person name="Wilson R.K."/>
        </authorList>
    </citation>
    <scope>NUCLEOTIDE SEQUENCE [LARGE SCALE GENOMIC DNA]</scope>
    <source>
        <strain evidence="6">ATCC 700122</strain>
    </source>
</reference>
<dbReference type="PROSITE" id="PS51257">
    <property type="entry name" value="PROKAR_LIPOPROTEIN"/>
    <property type="match status" value="1"/>
</dbReference>
<dbReference type="AlphaFoldDB" id="D0WFH3"/>
<dbReference type="HOGENOM" id="CLU_011398_4_3_11"/>
<dbReference type="SUPFAM" id="SSF56425">
    <property type="entry name" value="Succinate dehydrogenase/fumarate reductase flavoprotein, catalytic domain"/>
    <property type="match status" value="1"/>
</dbReference>
<comment type="cofactor">
    <cofactor evidence="1">
        <name>FAD</name>
        <dbReference type="ChEBI" id="CHEBI:57692"/>
    </cofactor>
</comment>
<evidence type="ECO:0000313" key="6">
    <source>
        <dbReference type="EMBL" id="EEZ61856.1"/>
    </source>
</evidence>
<organism evidence="6 7">
    <name type="scientific">Slackia exigua (strain ATCC 700122 / DSM 15923 / CIP 105133 / JCM 11022 / KCTC 5966 / S-7)</name>
    <dbReference type="NCBI Taxonomy" id="649764"/>
    <lineage>
        <taxon>Bacteria</taxon>
        <taxon>Bacillati</taxon>
        <taxon>Actinomycetota</taxon>
        <taxon>Coriobacteriia</taxon>
        <taxon>Eggerthellales</taxon>
        <taxon>Eggerthellaceae</taxon>
        <taxon>Slackia</taxon>
    </lineage>
</organism>
<dbReference type="InterPro" id="IPR003953">
    <property type="entry name" value="FAD-dep_OxRdtase_2_FAD-bd"/>
</dbReference>
<dbReference type="InterPro" id="IPR027477">
    <property type="entry name" value="Succ_DH/fumarate_Rdtase_cat_sf"/>
</dbReference>
<dbReference type="EMBL" id="ACUX02000005">
    <property type="protein sequence ID" value="EEZ61856.1"/>
    <property type="molecule type" value="Genomic_DNA"/>
</dbReference>
<dbReference type="SUPFAM" id="SSF51905">
    <property type="entry name" value="FAD/NAD(P)-binding domain"/>
    <property type="match status" value="1"/>
</dbReference>
<keyword evidence="7" id="KW-1185">Reference proteome</keyword>
<dbReference type="Gene3D" id="3.90.700.10">
    <property type="entry name" value="Succinate dehydrogenase/fumarate reductase flavoprotein, catalytic domain"/>
    <property type="match status" value="1"/>
</dbReference>
<dbReference type="GeneID" id="85007119"/>
<dbReference type="PANTHER" id="PTHR43400">
    <property type="entry name" value="FUMARATE REDUCTASE"/>
    <property type="match status" value="1"/>
</dbReference>
<evidence type="ECO:0000313" key="7">
    <source>
        <dbReference type="Proteomes" id="UP000006001"/>
    </source>
</evidence>
<evidence type="ECO:0000256" key="3">
    <source>
        <dbReference type="ARBA" id="ARBA00022827"/>
    </source>
</evidence>
<evidence type="ECO:0000256" key="4">
    <source>
        <dbReference type="ARBA" id="ARBA00023002"/>
    </source>
</evidence>
<comment type="caution">
    <text evidence="6">The sequence shown here is derived from an EMBL/GenBank/DDBJ whole genome shotgun (WGS) entry which is preliminary data.</text>
</comment>
<dbReference type="STRING" id="649764.HMPREF0762_00490"/>
<dbReference type="GO" id="GO:0033765">
    <property type="term" value="F:steroid dehydrogenase activity, acting on the CH-CH group of donors"/>
    <property type="evidence" value="ECO:0007669"/>
    <property type="project" value="UniProtKB-ARBA"/>
</dbReference>
<dbReference type="eggNOG" id="COG1053">
    <property type="taxonomic scope" value="Bacteria"/>
</dbReference>
<dbReference type="Gene3D" id="3.50.50.60">
    <property type="entry name" value="FAD/NAD(P)-binding domain"/>
    <property type="match status" value="1"/>
</dbReference>
<keyword evidence="3" id="KW-0274">FAD</keyword>
<keyword evidence="2" id="KW-0285">Flavoprotein</keyword>
<evidence type="ECO:0000256" key="1">
    <source>
        <dbReference type="ARBA" id="ARBA00001974"/>
    </source>
</evidence>
<keyword evidence="4" id="KW-0560">Oxidoreductase</keyword>
<dbReference type="Pfam" id="PF00890">
    <property type="entry name" value="FAD_binding_2"/>
    <property type="match status" value="1"/>
</dbReference>
<dbReference type="PROSITE" id="PS51318">
    <property type="entry name" value="TAT"/>
    <property type="match status" value="1"/>
</dbReference>
<dbReference type="Proteomes" id="UP000006001">
    <property type="component" value="Unassembled WGS sequence"/>
</dbReference>
<dbReference type="InterPro" id="IPR006311">
    <property type="entry name" value="TAT_signal"/>
</dbReference>